<reference evidence="1" key="1">
    <citation type="journal article" date="2013" name="Nature">
        <title>The genomes of four tapeworm species reveal adaptations to parasitism.</title>
        <authorList>
            <person name="Tsai I.J."/>
            <person name="Zarowiecki M."/>
            <person name="Holroyd N."/>
            <person name="Garciarrubio A."/>
            <person name="Sanchez-Flores A."/>
            <person name="Brooks K.L."/>
            <person name="Tracey A."/>
            <person name="Bobes R.J."/>
            <person name="Fragoso G."/>
            <person name="Sciutto E."/>
            <person name="Aslett M."/>
            <person name="Beasley H."/>
            <person name="Bennett H.M."/>
            <person name="Cai J."/>
            <person name="Camicia F."/>
            <person name="Clark R."/>
            <person name="Cucher M."/>
            <person name="De Silva N."/>
            <person name="Day T.A."/>
            <person name="Deplazes P."/>
            <person name="Estrada K."/>
            <person name="Fernandez C."/>
            <person name="Holland P.W."/>
            <person name="Hou J."/>
            <person name="Hu S."/>
            <person name="Huckvale T."/>
            <person name="Hung S.S."/>
            <person name="Kamenetzky L."/>
            <person name="Keane J.A."/>
            <person name="Kiss F."/>
            <person name="Koziol U."/>
            <person name="Lambert O."/>
            <person name="Liu K."/>
            <person name="Luo X."/>
            <person name="Luo Y."/>
            <person name="Macchiaroli N."/>
            <person name="Nichol S."/>
            <person name="Paps J."/>
            <person name="Parkinson J."/>
            <person name="Pouchkina-Stantcheva N."/>
            <person name="Riddiford N."/>
            <person name="Rosenzvit M."/>
            <person name="Salinas G."/>
            <person name="Wasmuth J.D."/>
            <person name="Zamanian M."/>
            <person name="Zheng Y."/>
            <person name="Cai X."/>
            <person name="Soberon X."/>
            <person name="Olson P.D."/>
            <person name="Laclette J.P."/>
            <person name="Brehm K."/>
            <person name="Berriman M."/>
            <person name="Garciarrubio A."/>
            <person name="Bobes R.J."/>
            <person name="Fragoso G."/>
            <person name="Sanchez-Flores A."/>
            <person name="Estrada K."/>
            <person name="Cevallos M.A."/>
            <person name="Morett E."/>
            <person name="Gonzalez V."/>
            <person name="Portillo T."/>
            <person name="Ochoa-Leyva A."/>
            <person name="Jose M.V."/>
            <person name="Sciutto E."/>
            <person name="Landa A."/>
            <person name="Jimenez L."/>
            <person name="Valdes V."/>
            <person name="Carrero J.C."/>
            <person name="Larralde C."/>
            <person name="Morales-Montor J."/>
            <person name="Limon-Lason J."/>
            <person name="Soberon X."/>
            <person name="Laclette J.P."/>
        </authorList>
    </citation>
    <scope>NUCLEOTIDE SEQUENCE [LARGE SCALE GENOMIC DNA]</scope>
</reference>
<accession>A0A068YI46</accession>
<evidence type="ECO:0000313" key="1">
    <source>
        <dbReference type="EMBL" id="CDS42969.1"/>
    </source>
</evidence>
<organism evidence="1 2">
    <name type="scientific">Echinococcus multilocularis</name>
    <name type="common">Fox tapeworm</name>
    <dbReference type="NCBI Taxonomy" id="6211"/>
    <lineage>
        <taxon>Eukaryota</taxon>
        <taxon>Metazoa</taxon>
        <taxon>Spiralia</taxon>
        <taxon>Lophotrochozoa</taxon>
        <taxon>Platyhelminthes</taxon>
        <taxon>Cestoda</taxon>
        <taxon>Eucestoda</taxon>
        <taxon>Cyclophyllidea</taxon>
        <taxon>Taeniidae</taxon>
        <taxon>Echinococcus</taxon>
    </lineage>
</organism>
<dbReference type="EMBL" id="LN902842">
    <property type="protein sequence ID" value="CDS42969.1"/>
    <property type="molecule type" value="Genomic_DNA"/>
</dbReference>
<reference evidence="1" key="2">
    <citation type="submission" date="2015-11" db="EMBL/GenBank/DDBJ databases">
        <authorList>
            <person name="Zhang Y."/>
            <person name="Guo Z."/>
        </authorList>
    </citation>
    <scope>NUCLEOTIDE SEQUENCE</scope>
</reference>
<proteinExistence type="predicted"/>
<name>A0A068YI46_ECHMU</name>
<dbReference type="AlphaFoldDB" id="A0A068YI46"/>
<evidence type="ECO:0000313" key="2">
    <source>
        <dbReference type="Proteomes" id="UP000017246"/>
    </source>
</evidence>
<sequence>MEGIVVQWLYISLHWQGATSDLAFVVSRVGWPSSHAGSPNTLFVLRKPRRSTPVEMESVPISKEHLLRFLLLNAKPWHDGRRPCAVNGQSVSTSNGRIKNKAYLRIDYAVMATREVDQEYV</sequence>
<protein>
    <submittedName>
        <fullName evidence="1">Uncharacterized protein</fullName>
    </submittedName>
</protein>
<keyword evidence="2" id="KW-1185">Reference proteome</keyword>
<gene>
    <name evidence="1" type="ORF">EmuJ_001069400</name>
</gene>
<dbReference type="Proteomes" id="UP000017246">
    <property type="component" value="Unassembled WGS sequence"/>
</dbReference>